<sequence length="118" mass="14008">MVTKPSKKTDLELFALIEQKIKERNYLFVKHAKDRQQQRNISELDVLNILEGKSGYERKRNKSKDSYESNYIHEKPQDWKYCIEGKDIDGKKVRIILTFDDHLMPIITVINLSEEELP</sequence>
<evidence type="ECO:0000313" key="2">
    <source>
        <dbReference type="Proteomes" id="UP000054703"/>
    </source>
</evidence>
<proteinExistence type="predicted"/>
<evidence type="ECO:0000313" key="1">
    <source>
        <dbReference type="EMBL" id="KTD53612.1"/>
    </source>
</evidence>
<evidence type="ECO:0008006" key="3">
    <source>
        <dbReference type="Google" id="ProtNLM"/>
    </source>
</evidence>
<dbReference type="InterPro" id="IPR025354">
    <property type="entry name" value="DUF4258"/>
</dbReference>
<name>A0A0W0Y9J5_9GAMM</name>
<dbReference type="AlphaFoldDB" id="A0A0W0Y9J5"/>
<dbReference type="EMBL" id="LNYU01000091">
    <property type="protein sequence ID" value="KTD53612.1"/>
    <property type="molecule type" value="Genomic_DNA"/>
</dbReference>
<dbReference type="Proteomes" id="UP000054703">
    <property type="component" value="Unassembled WGS sequence"/>
</dbReference>
<comment type="caution">
    <text evidence="1">The sequence shown here is derived from an EMBL/GenBank/DDBJ whole genome shotgun (WGS) entry which is preliminary data.</text>
</comment>
<organism evidence="1 2">
    <name type="scientific">Legionella santicrucis</name>
    <dbReference type="NCBI Taxonomy" id="45074"/>
    <lineage>
        <taxon>Bacteria</taxon>
        <taxon>Pseudomonadati</taxon>
        <taxon>Pseudomonadota</taxon>
        <taxon>Gammaproteobacteria</taxon>
        <taxon>Legionellales</taxon>
        <taxon>Legionellaceae</taxon>
        <taxon>Legionella</taxon>
    </lineage>
</organism>
<dbReference type="OrthoDB" id="5643129at2"/>
<gene>
    <name evidence="1" type="ORF">Lsan_4022</name>
</gene>
<accession>A0A0W0Y9J5</accession>
<dbReference type="Pfam" id="PF14076">
    <property type="entry name" value="DUF4258"/>
    <property type="match status" value="1"/>
</dbReference>
<dbReference type="PATRIC" id="fig|45074.5.peg.4318"/>
<dbReference type="STRING" id="45074.Lsan_4022"/>
<reference evidence="1 2" key="1">
    <citation type="submission" date="2015-11" db="EMBL/GenBank/DDBJ databases">
        <title>Genomic analysis of 38 Legionella species identifies large and diverse effector repertoires.</title>
        <authorList>
            <person name="Burstein D."/>
            <person name="Amaro F."/>
            <person name="Zusman T."/>
            <person name="Lifshitz Z."/>
            <person name="Cohen O."/>
            <person name="Gilbert J.A."/>
            <person name="Pupko T."/>
            <person name="Shuman H.A."/>
            <person name="Segal G."/>
        </authorList>
    </citation>
    <scope>NUCLEOTIDE SEQUENCE [LARGE SCALE GENOMIC DNA]</scope>
    <source>
        <strain evidence="1 2">SC-63-C7</strain>
    </source>
</reference>
<dbReference type="RefSeq" id="WP_058515895.1">
    <property type="nucleotide sequence ID" value="NZ_CAAAIH010000066.1"/>
</dbReference>
<protein>
    <recommendedName>
        <fullName evidence="3">DUF4258 domain-containing protein</fullName>
    </recommendedName>
</protein>
<keyword evidence="2" id="KW-1185">Reference proteome</keyword>